<gene>
    <name evidence="1" type="ORF">EVAR_15817_1</name>
</gene>
<evidence type="ECO:0000313" key="2">
    <source>
        <dbReference type="Proteomes" id="UP000299102"/>
    </source>
</evidence>
<dbReference type="EMBL" id="BGZK01000108">
    <property type="protein sequence ID" value="GBP19467.1"/>
    <property type="molecule type" value="Genomic_DNA"/>
</dbReference>
<proteinExistence type="predicted"/>
<dbReference type="Proteomes" id="UP000299102">
    <property type="component" value="Unassembled WGS sequence"/>
</dbReference>
<comment type="caution">
    <text evidence="1">The sequence shown here is derived from an EMBL/GenBank/DDBJ whole genome shotgun (WGS) entry which is preliminary data.</text>
</comment>
<protein>
    <submittedName>
        <fullName evidence="1">Uncharacterized protein</fullName>
    </submittedName>
</protein>
<name>A0A4C1TZN5_EUMVA</name>
<accession>A0A4C1TZN5</accession>
<evidence type="ECO:0000313" key="1">
    <source>
        <dbReference type="EMBL" id="GBP19467.1"/>
    </source>
</evidence>
<keyword evidence="2" id="KW-1185">Reference proteome</keyword>
<organism evidence="1 2">
    <name type="scientific">Eumeta variegata</name>
    <name type="common">Bagworm moth</name>
    <name type="synonym">Eumeta japonica</name>
    <dbReference type="NCBI Taxonomy" id="151549"/>
    <lineage>
        <taxon>Eukaryota</taxon>
        <taxon>Metazoa</taxon>
        <taxon>Ecdysozoa</taxon>
        <taxon>Arthropoda</taxon>
        <taxon>Hexapoda</taxon>
        <taxon>Insecta</taxon>
        <taxon>Pterygota</taxon>
        <taxon>Neoptera</taxon>
        <taxon>Endopterygota</taxon>
        <taxon>Lepidoptera</taxon>
        <taxon>Glossata</taxon>
        <taxon>Ditrysia</taxon>
        <taxon>Tineoidea</taxon>
        <taxon>Psychidae</taxon>
        <taxon>Oiketicinae</taxon>
        <taxon>Eumeta</taxon>
    </lineage>
</organism>
<reference evidence="1 2" key="1">
    <citation type="journal article" date="2019" name="Commun. Biol.">
        <title>The bagworm genome reveals a unique fibroin gene that provides high tensile strength.</title>
        <authorList>
            <person name="Kono N."/>
            <person name="Nakamura H."/>
            <person name="Ohtoshi R."/>
            <person name="Tomita M."/>
            <person name="Numata K."/>
            <person name="Arakawa K."/>
        </authorList>
    </citation>
    <scope>NUCLEOTIDE SEQUENCE [LARGE SCALE GENOMIC DNA]</scope>
</reference>
<dbReference type="AlphaFoldDB" id="A0A4C1TZN5"/>
<sequence length="236" mass="26036">MAIDGVTRPQQHLSVNDVIDTKRHRSNAKLNNLAKIRYADIISKHVVYTYIELISTKNFRLISKLEVDISFFPDLNHDLDCNVDGSADGDADYGAGVAFDDVTSAYSDVDAETVFDQPTFMQFAAVVTTVWERKLIGRGKIKTTLSLQNTEPARSCGTSRIGPAFSPTRQYAGRLRSSKLFEIFEPESKFELKCEHAARAGRAASAPPSGLSAHRRVLCEMGFLVVVCSCEPSPET</sequence>